<evidence type="ECO:0000313" key="10">
    <source>
        <dbReference type="EMBL" id="QHU20072.1"/>
    </source>
</evidence>
<dbReference type="PROSITE" id="PS50879">
    <property type="entry name" value="RNASE_H_1"/>
    <property type="match status" value="1"/>
</dbReference>
<proteinExistence type="inferred from homology"/>
<evidence type="ECO:0000256" key="8">
    <source>
        <dbReference type="SAM" id="Coils"/>
    </source>
</evidence>
<dbReference type="Gene3D" id="3.30.342.10">
    <property type="entry name" value="DNA Polymerase, chain B, domain 1"/>
    <property type="match status" value="1"/>
</dbReference>
<dbReference type="SUPFAM" id="SSF56672">
    <property type="entry name" value="DNA/RNA polymerases"/>
    <property type="match status" value="1"/>
</dbReference>
<dbReference type="InterPro" id="IPR042087">
    <property type="entry name" value="DNA_pol_B_thumb"/>
</dbReference>
<reference evidence="10" key="1">
    <citation type="journal article" date="2020" name="Nature">
        <title>Giant virus diversity and host interactions through global metagenomics.</title>
        <authorList>
            <person name="Schulz F."/>
            <person name="Roux S."/>
            <person name="Paez-Espino D."/>
            <person name="Jungbluth S."/>
            <person name="Walsh D.A."/>
            <person name="Denef V.J."/>
            <person name="McMahon K.D."/>
            <person name="Konstantinidis K.T."/>
            <person name="Eloe-Fadrosh E.A."/>
            <person name="Kyrpides N.C."/>
            <person name="Woyke T."/>
        </authorList>
    </citation>
    <scope>NUCLEOTIDE SEQUENCE</scope>
    <source>
        <strain evidence="10">GVMAG-S-3300013014-136</strain>
    </source>
</reference>
<accession>A0A6C0KQ22</accession>
<dbReference type="AlphaFoldDB" id="A0A6C0KQ22"/>
<dbReference type="PANTHER" id="PTHR10322:SF23">
    <property type="entry name" value="DNA POLYMERASE DELTA CATALYTIC SUBUNIT"/>
    <property type="match status" value="1"/>
</dbReference>
<dbReference type="InterPro" id="IPR002156">
    <property type="entry name" value="RNaseH_domain"/>
</dbReference>
<feature type="domain" description="RNase H type-1" evidence="9">
    <location>
        <begin position="1013"/>
        <end position="1142"/>
    </location>
</feature>
<organism evidence="10">
    <name type="scientific">viral metagenome</name>
    <dbReference type="NCBI Taxonomy" id="1070528"/>
    <lineage>
        <taxon>unclassified sequences</taxon>
        <taxon>metagenomes</taxon>
        <taxon>organismal metagenomes</taxon>
    </lineage>
</organism>
<sequence length="1145" mass="131297">MNSFFVYSWHLDEREREVTSIRAYGLNKNNENVCIRIDDFTPYVYVQLPDTINWNEGSAQIVCNKLDELLGNSKPIKRQLVFKKKLYYAYLSGNKRKLFPFLFLSFSSLNDIRTLTSKLFKPINIAGVGVVKLKVHENNAPVFLQLTCARDIPSSGWVQFSGKEVVEEDKVTNCHHEYLVRWKSLIPMKDCNAVVNPLVMSYDIEVYSSNPNKMPNAFNPRDVVFQISCVFCRNGESDNSYEKYLLSLCEPEPETVGEDVNLYIYENEENLLRGFVDIISEKQPNIICGYNIFTFDVPYMIDRSKHHLILSEFDKQGFDKYGHAKEKTISWSSSAYKNQSFQYLEAEGRLFVDLLPIVKRDYKLNNYSLKTVSDNFLGETKDPLTPKGIFKCYELGKKGGERGAKAMGIVGKYCIQDSALVLKLFDKLQVWFGLTEMASICNVPVFDLFTRGQQLKVFSQVYKKCMTENVVVERDGYVPKDDEHYQGAHVFDPVPGVYDCVVPFDFASLYPSIIIAYNIDYSTLVLEGSPIPDSDCHIFEWDEHVGCVHEEKKRKSKPKHILCGHRRFRFLKTHKGILPTLLEDLLAARKKTRGEIKEIEKKLKNENLDEKQKDELTTLLNVLDKRQLSYKVSANSGYGAMGVSKGYLPLMPGAMCVTAKGRQSIELVAKLIPEQFGGKLVYGDTDSNYVVFPHLTTPKEIWEHAEKVSEEVSKHFPKPMKLEFEGVIYWRFLILTMKRYMSLKCDKEGNVSHKIEKKGVLLSRRDNSNFVRTVYSDIIMKIFDRKDNHEILYDVVQHINKLCAYGFGFKDFIITKSVGAVGDGKMIPEPIVGKKNKGLLGNYTVTLLSQNPEEKRKQLEQKNAFDDRDFYTKCLPAQVQLAEKMRRRGGRVDVGVRLEFLVLKDDNLKAKQYEKIESADYYKEHSESLEMDFNYYLKALANPLDQVLECTVGKLGKDFTYNIYKQQLVKEKVLNQLKNIFRPRLIFEGFEEQENVVERKVEKKKLHTVENETCTGLFLYTDGASKGNPGNAGAGAVLYDENGNEIMSESKYLGERTNNEAEYEALILGVEMCKTLGIDTKNVNLRADSEMMIKQVLGIYKARKENLVALYSKVKNVKFKSVAHVYRENNTRADELANIGVATKI</sequence>
<evidence type="ECO:0000256" key="2">
    <source>
        <dbReference type="ARBA" id="ARBA00012417"/>
    </source>
</evidence>
<keyword evidence="3" id="KW-0808">Transferase</keyword>
<dbReference type="InterPro" id="IPR006134">
    <property type="entry name" value="DNA-dir_DNA_pol_B_multi_dom"/>
</dbReference>
<dbReference type="GO" id="GO:0003677">
    <property type="term" value="F:DNA binding"/>
    <property type="evidence" value="ECO:0007669"/>
    <property type="project" value="UniProtKB-KW"/>
</dbReference>
<feature type="coiled-coil region" evidence="8">
    <location>
        <begin position="582"/>
        <end position="616"/>
    </location>
</feature>
<keyword evidence="4" id="KW-0548">Nucleotidyltransferase</keyword>
<dbReference type="GO" id="GO:0000166">
    <property type="term" value="F:nucleotide binding"/>
    <property type="evidence" value="ECO:0007669"/>
    <property type="project" value="InterPro"/>
</dbReference>
<evidence type="ECO:0000256" key="6">
    <source>
        <dbReference type="ARBA" id="ARBA00023125"/>
    </source>
</evidence>
<keyword evidence="8" id="KW-0175">Coiled coil</keyword>
<dbReference type="GO" id="GO:0043625">
    <property type="term" value="C:delta DNA polymerase complex"/>
    <property type="evidence" value="ECO:0007669"/>
    <property type="project" value="TreeGrafter"/>
</dbReference>
<dbReference type="Gene3D" id="1.10.287.690">
    <property type="entry name" value="Helix hairpin bin"/>
    <property type="match status" value="1"/>
</dbReference>
<dbReference type="InterPro" id="IPR036397">
    <property type="entry name" value="RNaseH_sf"/>
</dbReference>
<dbReference type="PANTHER" id="PTHR10322">
    <property type="entry name" value="DNA POLYMERASE CATALYTIC SUBUNIT"/>
    <property type="match status" value="1"/>
</dbReference>
<comment type="catalytic activity">
    <reaction evidence="7">
        <text>DNA(n) + a 2'-deoxyribonucleoside 5'-triphosphate = DNA(n+1) + diphosphate</text>
        <dbReference type="Rhea" id="RHEA:22508"/>
        <dbReference type="Rhea" id="RHEA-COMP:17339"/>
        <dbReference type="Rhea" id="RHEA-COMP:17340"/>
        <dbReference type="ChEBI" id="CHEBI:33019"/>
        <dbReference type="ChEBI" id="CHEBI:61560"/>
        <dbReference type="ChEBI" id="CHEBI:173112"/>
        <dbReference type="EC" id="2.7.7.7"/>
    </reaction>
</comment>
<dbReference type="GO" id="GO:0003887">
    <property type="term" value="F:DNA-directed DNA polymerase activity"/>
    <property type="evidence" value="ECO:0007669"/>
    <property type="project" value="UniProtKB-KW"/>
</dbReference>
<keyword evidence="6" id="KW-0238">DNA-binding</keyword>
<dbReference type="Gene3D" id="1.10.132.60">
    <property type="entry name" value="DNA polymerase family B, C-terminal domain"/>
    <property type="match status" value="1"/>
</dbReference>
<evidence type="ECO:0000256" key="7">
    <source>
        <dbReference type="ARBA" id="ARBA00049244"/>
    </source>
</evidence>
<dbReference type="InterPro" id="IPR006172">
    <property type="entry name" value="DNA-dir_DNA_pol_B"/>
</dbReference>
<dbReference type="CDD" id="cd09279">
    <property type="entry name" value="RNase_HI_like"/>
    <property type="match status" value="1"/>
</dbReference>
<dbReference type="GO" id="GO:0045004">
    <property type="term" value="P:DNA replication proofreading"/>
    <property type="evidence" value="ECO:0007669"/>
    <property type="project" value="TreeGrafter"/>
</dbReference>
<dbReference type="GO" id="GO:0006287">
    <property type="term" value="P:base-excision repair, gap-filling"/>
    <property type="evidence" value="ECO:0007669"/>
    <property type="project" value="TreeGrafter"/>
</dbReference>
<dbReference type="InterPro" id="IPR012337">
    <property type="entry name" value="RNaseH-like_sf"/>
</dbReference>
<evidence type="ECO:0000256" key="5">
    <source>
        <dbReference type="ARBA" id="ARBA00022932"/>
    </source>
</evidence>
<evidence type="ECO:0000259" key="9">
    <source>
        <dbReference type="PROSITE" id="PS50879"/>
    </source>
</evidence>
<dbReference type="InterPro" id="IPR043502">
    <property type="entry name" value="DNA/RNA_pol_sf"/>
</dbReference>
<dbReference type="Pfam" id="PF13456">
    <property type="entry name" value="RVT_3"/>
    <property type="match status" value="1"/>
</dbReference>
<dbReference type="InterPro" id="IPR023211">
    <property type="entry name" value="DNA_pol_palm_dom_sf"/>
</dbReference>
<dbReference type="InterPro" id="IPR006133">
    <property type="entry name" value="DNA-dir_DNA_pol_B_exonuc"/>
</dbReference>
<name>A0A6C0KQ22_9ZZZZ</name>
<dbReference type="Pfam" id="PF00136">
    <property type="entry name" value="DNA_pol_B"/>
    <property type="match status" value="2"/>
</dbReference>
<dbReference type="PRINTS" id="PR00106">
    <property type="entry name" value="DNAPOLB"/>
</dbReference>
<evidence type="ECO:0000256" key="1">
    <source>
        <dbReference type="ARBA" id="ARBA00005755"/>
    </source>
</evidence>
<protein>
    <recommendedName>
        <fullName evidence="2">DNA-directed DNA polymerase</fullName>
        <ecNumber evidence="2">2.7.7.7</ecNumber>
    </recommendedName>
</protein>
<dbReference type="EC" id="2.7.7.7" evidence="2"/>
<comment type="similarity">
    <text evidence="1">Belongs to the DNA polymerase type-B family.</text>
</comment>
<dbReference type="GO" id="GO:0008296">
    <property type="term" value="F:3'-5'-DNA exonuclease activity"/>
    <property type="evidence" value="ECO:0007669"/>
    <property type="project" value="TreeGrafter"/>
</dbReference>
<dbReference type="EMBL" id="MN740961">
    <property type="protein sequence ID" value="QHU20072.1"/>
    <property type="molecule type" value="Genomic_DNA"/>
</dbReference>
<dbReference type="Pfam" id="PF03104">
    <property type="entry name" value="DNA_pol_B_exo1"/>
    <property type="match status" value="1"/>
</dbReference>
<dbReference type="GO" id="GO:0006297">
    <property type="term" value="P:nucleotide-excision repair, DNA gap filling"/>
    <property type="evidence" value="ECO:0007669"/>
    <property type="project" value="TreeGrafter"/>
</dbReference>
<dbReference type="InterPro" id="IPR050240">
    <property type="entry name" value="DNA_pol_type-B"/>
</dbReference>
<evidence type="ECO:0000256" key="4">
    <source>
        <dbReference type="ARBA" id="ARBA00022695"/>
    </source>
</evidence>
<dbReference type="Gene3D" id="3.30.420.10">
    <property type="entry name" value="Ribonuclease H-like superfamily/Ribonuclease H"/>
    <property type="match status" value="2"/>
</dbReference>
<dbReference type="GO" id="GO:0004523">
    <property type="term" value="F:RNA-DNA hybrid ribonuclease activity"/>
    <property type="evidence" value="ECO:0007669"/>
    <property type="project" value="InterPro"/>
</dbReference>
<dbReference type="Gene3D" id="3.90.1600.10">
    <property type="entry name" value="Palm domain of DNA polymerase"/>
    <property type="match status" value="1"/>
</dbReference>
<dbReference type="SMART" id="SM00486">
    <property type="entry name" value="POLBc"/>
    <property type="match status" value="1"/>
</dbReference>
<dbReference type="SUPFAM" id="SSF53098">
    <property type="entry name" value="Ribonuclease H-like"/>
    <property type="match status" value="2"/>
</dbReference>
<keyword evidence="5" id="KW-0239">DNA-directed DNA polymerase</keyword>
<evidence type="ECO:0000256" key="3">
    <source>
        <dbReference type="ARBA" id="ARBA00022679"/>
    </source>
</evidence>